<dbReference type="EMBL" id="JANPWB010000009">
    <property type="protein sequence ID" value="KAJ1158632.1"/>
    <property type="molecule type" value="Genomic_DNA"/>
</dbReference>
<comment type="caution">
    <text evidence="1">The sequence shown here is derived from an EMBL/GenBank/DDBJ whole genome shotgun (WGS) entry which is preliminary data.</text>
</comment>
<protein>
    <submittedName>
        <fullName evidence="1">Uncharacterized protein</fullName>
    </submittedName>
</protein>
<organism evidence="1 2">
    <name type="scientific">Pleurodeles waltl</name>
    <name type="common">Iberian ribbed newt</name>
    <dbReference type="NCBI Taxonomy" id="8319"/>
    <lineage>
        <taxon>Eukaryota</taxon>
        <taxon>Metazoa</taxon>
        <taxon>Chordata</taxon>
        <taxon>Craniata</taxon>
        <taxon>Vertebrata</taxon>
        <taxon>Euteleostomi</taxon>
        <taxon>Amphibia</taxon>
        <taxon>Batrachia</taxon>
        <taxon>Caudata</taxon>
        <taxon>Salamandroidea</taxon>
        <taxon>Salamandridae</taxon>
        <taxon>Pleurodelinae</taxon>
        <taxon>Pleurodeles</taxon>
    </lineage>
</organism>
<accession>A0AAV7S3T6</accession>
<gene>
    <name evidence="1" type="ORF">NDU88_011320</name>
</gene>
<keyword evidence="2" id="KW-1185">Reference proteome</keyword>
<evidence type="ECO:0000313" key="1">
    <source>
        <dbReference type="EMBL" id="KAJ1158632.1"/>
    </source>
</evidence>
<evidence type="ECO:0000313" key="2">
    <source>
        <dbReference type="Proteomes" id="UP001066276"/>
    </source>
</evidence>
<dbReference type="Proteomes" id="UP001066276">
    <property type="component" value="Chromosome 5"/>
</dbReference>
<dbReference type="AlphaFoldDB" id="A0AAV7S3T6"/>
<sequence length="95" mass="9727">MEGSRPSPVGAVASGTPKGPVFRYCSRAPACMQRSGASACFRACLRTVPVLGVVAVSAVAGSLYRGLSASGCTVACVCFFRVSGSVFELVVTVYQ</sequence>
<proteinExistence type="predicted"/>
<reference evidence="1" key="1">
    <citation type="journal article" date="2022" name="bioRxiv">
        <title>Sequencing and chromosome-scale assembly of the giantPleurodeles waltlgenome.</title>
        <authorList>
            <person name="Brown T."/>
            <person name="Elewa A."/>
            <person name="Iarovenko S."/>
            <person name="Subramanian E."/>
            <person name="Araus A.J."/>
            <person name="Petzold A."/>
            <person name="Susuki M."/>
            <person name="Suzuki K.-i.T."/>
            <person name="Hayashi T."/>
            <person name="Toyoda A."/>
            <person name="Oliveira C."/>
            <person name="Osipova E."/>
            <person name="Leigh N.D."/>
            <person name="Simon A."/>
            <person name="Yun M.H."/>
        </authorList>
    </citation>
    <scope>NUCLEOTIDE SEQUENCE</scope>
    <source>
        <strain evidence="1">20211129_DDA</strain>
        <tissue evidence="1">Liver</tissue>
    </source>
</reference>
<name>A0AAV7S3T6_PLEWA</name>